<proteinExistence type="predicted"/>
<evidence type="ECO:0000313" key="1">
    <source>
        <dbReference type="EMBL" id="TQE99095.1"/>
    </source>
</evidence>
<accession>A0A540VQQ7</accession>
<dbReference type="Proteomes" id="UP000315400">
    <property type="component" value="Unassembled WGS sequence"/>
</dbReference>
<comment type="caution">
    <text evidence="1">The sequence shown here is derived from an EMBL/GenBank/DDBJ whole genome shotgun (WGS) entry which is preliminary data.</text>
</comment>
<dbReference type="EMBL" id="VIFK01000094">
    <property type="protein sequence ID" value="TQE99095.1"/>
    <property type="molecule type" value="Genomic_DNA"/>
</dbReference>
<gene>
    <name evidence="1" type="ORF">FKY71_10420</name>
</gene>
<sequence>MSRKSTENTSRRPDLIAYHVPERDNAPWARIGAAWDHKDGEGFTVELDLVPAKTGRIVLRAPKAEAAEEEGR</sequence>
<protein>
    <submittedName>
        <fullName evidence="1">Uncharacterized protein</fullName>
    </submittedName>
</protein>
<evidence type="ECO:0000313" key="2">
    <source>
        <dbReference type="Proteomes" id="UP000315400"/>
    </source>
</evidence>
<dbReference type="AlphaFoldDB" id="A0A540VQQ7"/>
<organism evidence="1 2">
    <name type="scientific">Spiribacter salinus</name>
    <dbReference type="NCBI Taxonomy" id="1335746"/>
    <lineage>
        <taxon>Bacteria</taxon>
        <taxon>Pseudomonadati</taxon>
        <taxon>Pseudomonadota</taxon>
        <taxon>Gammaproteobacteria</taxon>
        <taxon>Chromatiales</taxon>
        <taxon>Ectothiorhodospiraceae</taxon>
        <taxon>Spiribacter</taxon>
    </lineage>
</organism>
<name>A0A540VQQ7_9GAMM</name>
<reference evidence="1 2" key="1">
    <citation type="submission" date="2019-06" db="EMBL/GenBank/DDBJ databases">
        <title>Metagenome assembled Genome of Spiribacter salinus SL48-SHIP from the microbial mat of Salt Lake 48 (Novosibirsk region, Russia).</title>
        <authorList>
            <person name="Shipova A."/>
            <person name="Rozanov A.S."/>
            <person name="Bryanskaya A.V."/>
            <person name="Peltek S.E."/>
        </authorList>
    </citation>
    <scope>NUCLEOTIDE SEQUENCE [LARGE SCALE GENOMIC DNA]</scope>
    <source>
        <strain evidence="1">SL48-SHIP-2</strain>
    </source>
</reference>